<dbReference type="GO" id="GO:0071555">
    <property type="term" value="P:cell wall organization"/>
    <property type="evidence" value="ECO:0007669"/>
    <property type="project" value="UniProtKB-KW"/>
</dbReference>
<dbReference type="InterPro" id="IPR016185">
    <property type="entry name" value="PreATP-grasp_dom_sf"/>
</dbReference>
<keyword evidence="4" id="KW-0067">ATP-binding</keyword>
<dbReference type="GO" id="GO:0008716">
    <property type="term" value="F:D-alanine-D-alanine ligase activity"/>
    <property type="evidence" value="ECO:0007669"/>
    <property type="project" value="InterPro"/>
</dbReference>
<evidence type="ECO:0000259" key="5">
    <source>
        <dbReference type="PROSITE" id="PS50975"/>
    </source>
</evidence>
<gene>
    <name evidence="6" type="ORF">HETSPECPRED_009609</name>
</gene>
<dbReference type="GO" id="GO:0005524">
    <property type="term" value="F:ATP binding"/>
    <property type="evidence" value="ECO:0007669"/>
    <property type="project" value="UniProtKB-UniRule"/>
</dbReference>
<organism evidence="6 7">
    <name type="scientific">Heterodermia speciosa</name>
    <dbReference type="NCBI Taxonomy" id="116794"/>
    <lineage>
        <taxon>Eukaryota</taxon>
        <taxon>Fungi</taxon>
        <taxon>Dikarya</taxon>
        <taxon>Ascomycota</taxon>
        <taxon>Pezizomycotina</taxon>
        <taxon>Lecanoromycetes</taxon>
        <taxon>OSLEUM clade</taxon>
        <taxon>Lecanoromycetidae</taxon>
        <taxon>Caliciales</taxon>
        <taxon>Physciaceae</taxon>
        <taxon>Heterodermia</taxon>
    </lineage>
</organism>
<dbReference type="PROSITE" id="PS50975">
    <property type="entry name" value="ATP_GRASP"/>
    <property type="match status" value="1"/>
</dbReference>
<comment type="caution">
    <text evidence="6">The sequence shown here is derived from an EMBL/GenBank/DDBJ whole genome shotgun (WGS) entry which is preliminary data.</text>
</comment>
<evidence type="ECO:0000256" key="4">
    <source>
        <dbReference type="PROSITE-ProRule" id="PRU00409"/>
    </source>
</evidence>
<dbReference type="PANTHER" id="PTHR23132">
    <property type="entry name" value="D-ALANINE--D-ALANINE LIGASE"/>
    <property type="match status" value="1"/>
</dbReference>
<dbReference type="Gene3D" id="3.40.50.20">
    <property type="match status" value="1"/>
</dbReference>
<protein>
    <recommendedName>
        <fullName evidence="5">ATP-grasp domain-containing protein</fullName>
    </recommendedName>
</protein>
<dbReference type="InterPro" id="IPR011095">
    <property type="entry name" value="Dala_Dala_lig_C"/>
</dbReference>
<dbReference type="PANTHER" id="PTHR23132:SF23">
    <property type="entry name" value="D-ALANINE--D-ALANINE LIGASE B"/>
    <property type="match status" value="1"/>
</dbReference>
<dbReference type="Gene3D" id="3.30.1490.20">
    <property type="entry name" value="ATP-grasp fold, A domain"/>
    <property type="match status" value="1"/>
</dbReference>
<name>A0A8H3IBI6_9LECA</name>
<keyword evidence="4" id="KW-0547">Nucleotide-binding</keyword>
<dbReference type="SUPFAM" id="SSF52440">
    <property type="entry name" value="PreATP-grasp domain"/>
    <property type="match status" value="1"/>
</dbReference>
<keyword evidence="3" id="KW-0961">Cell wall biogenesis/degradation</keyword>
<evidence type="ECO:0000256" key="3">
    <source>
        <dbReference type="ARBA" id="ARBA00023316"/>
    </source>
</evidence>
<dbReference type="InterPro" id="IPR013815">
    <property type="entry name" value="ATP_grasp_subdomain_1"/>
</dbReference>
<proteinExistence type="inferred from homology"/>
<evidence type="ECO:0000256" key="2">
    <source>
        <dbReference type="ARBA" id="ARBA00022598"/>
    </source>
</evidence>
<dbReference type="SUPFAM" id="SSF56059">
    <property type="entry name" value="Glutathione synthetase ATP-binding domain-like"/>
    <property type="match status" value="1"/>
</dbReference>
<dbReference type="EMBL" id="CAJPDS010000008">
    <property type="protein sequence ID" value="CAF9910100.1"/>
    <property type="molecule type" value="Genomic_DNA"/>
</dbReference>
<sequence>MPYTIALVYERKSEYLARGFSVEECEELEDEVTIDGLTSALQSLGHETVQVGDIKDLVKCLATGSHQAWDLVFTTSEGLYGLAREAQVPALLEAYEIPYVGADAASTVLAHDKAKTKLWLERSSIPSAPWCLVPNVREMTAGDRSGRIETAMRSSSHADALNEFPLFLKPVAEGTSKGIYPCSKIKERSELEPAVSMLSTRYPDQDILIETYLAGREFTVSIIGTGSRARVVGALEFRVHRQGQENGVVQDMEGIDFLTTDLKKYDRAHGVHVEVLKPDLKSDREVQQACERALEAYRAVGCRDLGRVDVRSDRKGSSAVPHIIEVRRTGSVCQLEAAQVTDWWCGQVNPRPGLRPDRSHFPSIARNNGLSYGSLIEEIIDSAAERMPIKQAPNVNGFD</sequence>
<dbReference type="OrthoDB" id="2013972at2759"/>
<keyword evidence="7" id="KW-1185">Reference proteome</keyword>
<evidence type="ECO:0000313" key="7">
    <source>
        <dbReference type="Proteomes" id="UP000664521"/>
    </source>
</evidence>
<dbReference type="Gene3D" id="3.30.470.20">
    <property type="entry name" value="ATP-grasp fold, B domain"/>
    <property type="match status" value="1"/>
</dbReference>
<dbReference type="GO" id="GO:0046872">
    <property type="term" value="F:metal ion binding"/>
    <property type="evidence" value="ECO:0007669"/>
    <property type="project" value="InterPro"/>
</dbReference>
<evidence type="ECO:0000313" key="6">
    <source>
        <dbReference type="EMBL" id="CAF9910100.1"/>
    </source>
</evidence>
<evidence type="ECO:0000256" key="1">
    <source>
        <dbReference type="ARBA" id="ARBA00010871"/>
    </source>
</evidence>
<reference evidence="6" key="1">
    <citation type="submission" date="2021-03" db="EMBL/GenBank/DDBJ databases">
        <authorList>
            <person name="Tagirdzhanova G."/>
        </authorList>
    </citation>
    <scope>NUCLEOTIDE SEQUENCE</scope>
</reference>
<dbReference type="Proteomes" id="UP000664521">
    <property type="component" value="Unassembled WGS sequence"/>
</dbReference>
<dbReference type="InterPro" id="IPR011761">
    <property type="entry name" value="ATP-grasp"/>
</dbReference>
<comment type="similarity">
    <text evidence="1">Belongs to the D-alanine--D-alanine ligase family.</text>
</comment>
<keyword evidence="2" id="KW-0436">Ligase</keyword>
<feature type="domain" description="ATP-grasp" evidence="5">
    <location>
        <begin position="117"/>
        <end position="381"/>
    </location>
</feature>
<dbReference type="AlphaFoldDB" id="A0A8H3IBI6"/>
<accession>A0A8H3IBI6</accession>
<dbReference type="Pfam" id="PF07478">
    <property type="entry name" value="Dala_Dala_lig_C"/>
    <property type="match status" value="1"/>
</dbReference>